<organism evidence="5 6">
    <name type="scientific">Paenibacillus sophorae</name>
    <dbReference type="NCBI Taxonomy" id="1333845"/>
    <lineage>
        <taxon>Bacteria</taxon>
        <taxon>Bacillati</taxon>
        <taxon>Bacillota</taxon>
        <taxon>Bacilli</taxon>
        <taxon>Bacillales</taxon>
        <taxon>Paenibacillaceae</taxon>
        <taxon>Paenibacillus</taxon>
    </lineage>
</organism>
<keyword evidence="2" id="KW-0732">Signal</keyword>
<dbReference type="InterPro" id="IPR001119">
    <property type="entry name" value="SLH_dom"/>
</dbReference>
<dbReference type="EMBL" id="FODH01000015">
    <property type="protein sequence ID" value="SEO96492.1"/>
    <property type="molecule type" value="Genomic_DNA"/>
</dbReference>
<reference evidence="4 7" key="2">
    <citation type="submission" date="2021-06" db="EMBL/GenBank/DDBJ databases">
        <title>Whole genome sequence of Paenibacillus sophorae DSM23020 for comparative genomics.</title>
        <authorList>
            <person name="Kim M.-J."/>
            <person name="Lee G."/>
            <person name="Shin J.-H."/>
        </authorList>
    </citation>
    <scope>NUCLEOTIDE SEQUENCE [LARGE SCALE GENOMIC DNA]</scope>
    <source>
        <strain evidence="4 7">DSM 23020</strain>
    </source>
</reference>
<feature type="region of interest" description="Disordered" evidence="1">
    <location>
        <begin position="212"/>
        <end position="231"/>
    </location>
</feature>
<dbReference type="InterPro" id="IPR029000">
    <property type="entry name" value="Cyclophilin-like_dom_sf"/>
</dbReference>
<dbReference type="Pfam" id="PF18050">
    <property type="entry name" value="Cyclophil_like2"/>
    <property type="match status" value="1"/>
</dbReference>
<reference evidence="5 6" key="1">
    <citation type="submission" date="2016-10" db="EMBL/GenBank/DDBJ databases">
        <authorList>
            <person name="de Groot N.N."/>
        </authorList>
    </citation>
    <scope>NUCLEOTIDE SEQUENCE [LARGE SCALE GENOMIC DNA]</scope>
    <source>
        <strain evidence="5 6">CGMCC 1.10238</strain>
    </source>
</reference>
<dbReference type="AlphaFoldDB" id="A0A1H8TZQ1"/>
<dbReference type="EMBL" id="CP076607">
    <property type="protein sequence ID" value="QWU13123.1"/>
    <property type="molecule type" value="Genomic_DNA"/>
</dbReference>
<feature type="domain" description="SLH" evidence="3">
    <location>
        <begin position="27"/>
        <end position="86"/>
    </location>
</feature>
<dbReference type="STRING" id="1333845.SAMN04487895_115125"/>
<evidence type="ECO:0000256" key="1">
    <source>
        <dbReference type="SAM" id="MobiDB-lite"/>
    </source>
</evidence>
<gene>
    <name evidence="4" type="ORF">KP014_13865</name>
    <name evidence="5" type="ORF">SAMN04487895_115125</name>
</gene>
<dbReference type="PANTHER" id="PTHR43308">
    <property type="entry name" value="OUTER MEMBRANE PROTEIN ALPHA-RELATED"/>
    <property type="match status" value="1"/>
</dbReference>
<dbReference type="Pfam" id="PF00395">
    <property type="entry name" value="SLH"/>
    <property type="match status" value="3"/>
</dbReference>
<protein>
    <submittedName>
        <fullName evidence="5">S-layer homology domain-containing protein</fullName>
    </submittedName>
</protein>
<proteinExistence type="predicted"/>
<dbReference type="InterPro" id="IPR051465">
    <property type="entry name" value="Cell_Envelope_Struct_Comp"/>
</dbReference>
<keyword evidence="7" id="KW-1185">Reference proteome</keyword>
<dbReference type="SUPFAM" id="SSF50891">
    <property type="entry name" value="Cyclophilin-like"/>
    <property type="match status" value="1"/>
</dbReference>
<dbReference type="Proteomes" id="UP000198809">
    <property type="component" value="Unassembled WGS sequence"/>
</dbReference>
<evidence type="ECO:0000256" key="2">
    <source>
        <dbReference type="SAM" id="SignalP"/>
    </source>
</evidence>
<accession>A0A1H8TZQ1</accession>
<sequence>MKRKQTSHFISLMLGIVLIFCMATPAFAADYNDVADNVWYHTAIDYVNENNLMAGTGGGNFEPETPITRAMLVTVLHRIEGSPIVSGNGGFSDVPVGSYYTSAVVWAKTNQIITGIGDGKFAPYSLITREQFATILYRYAEAKSYDTSAYATFDGYADASQVSPFAETAMHWMVGSQNMQGSGGRLLPFGSTTRAQAAAMLMRFMENIAKGESAEPTVPPQPTEPERPAPRVPALPEREEMIAMNIKVGNTTFTAKLYDNETTRAFIEQLPMTVRMSELNGREKYYDFPNNLPVGSTEKPATIHAGDIMLWSSNTLVLFYTTFSNSYGGYVKLGYIEDISGLTSALGTGSVQVTYSIND</sequence>
<name>A0A1H8TZQ1_9BACL</name>
<dbReference type="RefSeq" id="WP_175491938.1">
    <property type="nucleotide sequence ID" value="NZ_CP076607.1"/>
</dbReference>
<evidence type="ECO:0000259" key="3">
    <source>
        <dbReference type="PROSITE" id="PS51272"/>
    </source>
</evidence>
<feature type="domain" description="SLH" evidence="3">
    <location>
        <begin position="87"/>
        <end position="150"/>
    </location>
</feature>
<feature type="domain" description="SLH" evidence="3">
    <location>
        <begin position="153"/>
        <end position="215"/>
    </location>
</feature>
<evidence type="ECO:0000313" key="7">
    <source>
        <dbReference type="Proteomes" id="UP000683429"/>
    </source>
</evidence>
<evidence type="ECO:0000313" key="5">
    <source>
        <dbReference type="EMBL" id="SEO96492.1"/>
    </source>
</evidence>
<evidence type="ECO:0000313" key="6">
    <source>
        <dbReference type="Proteomes" id="UP000198809"/>
    </source>
</evidence>
<dbReference type="Proteomes" id="UP000683429">
    <property type="component" value="Chromosome"/>
</dbReference>
<feature type="chain" id="PRO_5011697781" evidence="2">
    <location>
        <begin position="29"/>
        <end position="359"/>
    </location>
</feature>
<feature type="signal peptide" evidence="2">
    <location>
        <begin position="1"/>
        <end position="28"/>
    </location>
</feature>
<evidence type="ECO:0000313" key="4">
    <source>
        <dbReference type="EMBL" id="QWU13123.1"/>
    </source>
</evidence>
<dbReference type="Gene3D" id="2.40.100.20">
    <property type="match status" value="1"/>
</dbReference>
<dbReference type="InterPro" id="IPR041183">
    <property type="entry name" value="Cyclophilin-like"/>
</dbReference>
<dbReference type="PROSITE" id="PS51272">
    <property type="entry name" value="SLH"/>
    <property type="match status" value="3"/>
</dbReference>